<protein>
    <submittedName>
        <fullName evidence="2">Uncharacterized protein</fullName>
    </submittedName>
</protein>
<comment type="caution">
    <text evidence="2">The sequence shown here is derived from an EMBL/GenBank/DDBJ whole genome shotgun (WGS) entry which is preliminary data.</text>
</comment>
<proteinExistence type="predicted"/>
<sequence>MHLAIPVFAVALTIAESALSSAQHTLDDEYKALLDSLDGIRTEPDDIAKRFGIDVPPPSALRGPAASALVEHSRKKSSSLLDEVSLESRAEEAEMNKDAGILADVEKHLDSNIASLDKDLK</sequence>
<dbReference type="Proteomes" id="UP000591131">
    <property type="component" value="Unassembled WGS sequence"/>
</dbReference>
<dbReference type="OrthoDB" id="430844at2759"/>
<dbReference type="AlphaFoldDB" id="A0A7J6LTT7"/>
<feature type="chain" id="PRO_5029798584" evidence="1">
    <location>
        <begin position="23"/>
        <end position="121"/>
    </location>
</feature>
<name>A0A7J6LTT7_PERCH</name>
<keyword evidence="1" id="KW-0732">Signal</keyword>
<keyword evidence="3" id="KW-1185">Reference proteome</keyword>
<evidence type="ECO:0000256" key="1">
    <source>
        <dbReference type="SAM" id="SignalP"/>
    </source>
</evidence>
<reference evidence="2 3" key="1">
    <citation type="submission" date="2020-04" db="EMBL/GenBank/DDBJ databases">
        <title>Perkinsus chesapeaki whole genome sequence.</title>
        <authorList>
            <person name="Bogema D.R."/>
        </authorList>
    </citation>
    <scope>NUCLEOTIDE SEQUENCE [LARGE SCALE GENOMIC DNA]</scope>
    <source>
        <strain evidence="2">ATCC PRA-425</strain>
    </source>
</reference>
<organism evidence="2 3">
    <name type="scientific">Perkinsus chesapeaki</name>
    <name type="common">Clam parasite</name>
    <name type="synonym">Perkinsus andrewsi</name>
    <dbReference type="NCBI Taxonomy" id="330153"/>
    <lineage>
        <taxon>Eukaryota</taxon>
        <taxon>Sar</taxon>
        <taxon>Alveolata</taxon>
        <taxon>Perkinsozoa</taxon>
        <taxon>Perkinsea</taxon>
        <taxon>Perkinsida</taxon>
        <taxon>Perkinsidae</taxon>
        <taxon>Perkinsus</taxon>
    </lineage>
</organism>
<gene>
    <name evidence="2" type="ORF">FOL47_006358</name>
</gene>
<evidence type="ECO:0000313" key="3">
    <source>
        <dbReference type="Proteomes" id="UP000591131"/>
    </source>
</evidence>
<feature type="signal peptide" evidence="1">
    <location>
        <begin position="1"/>
        <end position="22"/>
    </location>
</feature>
<accession>A0A7J6LTT7</accession>
<dbReference type="EMBL" id="JAAPAO010000353">
    <property type="protein sequence ID" value="KAF4662211.1"/>
    <property type="molecule type" value="Genomic_DNA"/>
</dbReference>
<evidence type="ECO:0000313" key="2">
    <source>
        <dbReference type="EMBL" id="KAF4662211.1"/>
    </source>
</evidence>